<proteinExistence type="predicted"/>
<accession>A0A103UWN9</accession>
<organism evidence="1 2">
    <name type="scientific">Cynara cardunculus var. scolymus</name>
    <name type="common">Globe artichoke</name>
    <name type="synonym">Cynara scolymus</name>
    <dbReference type="NCBI Taxonomy" id="59895"/>
    <lineage>
        <taxon>Eukaryota</taxon>
        <taxon>Viridiplantae</taxon>
        <taxon>Streptophyta</taxon>
        <taxon>Embryophyta</taxon>
        <taxon>Tracheophyta</taxon>
        <taxon>Spermatophyta</taxon>
        <taxon>Magnoliopsida</taxon>
        <taxon>eudicotyledons</taxon>
        <taxon>Gunneridae</taxon>
        <taxon>Pentapetalae</taxon>
        <taxon>asterids</taxon>
        <taxon>campanulids</taxon>
        <taxon>Asterales</taxon>
        <taxon>Asteraceae</taxon>
        <taxon>Carduoideae</taxon>
        <taxon>Cardueae</taxon>
        <taxon>Carduinae</taxon>
        <taxon>Cynara</taxon>
    </lineage>
</organism>
<dbReference type="AlphaFoldDB" id="A0A103UWN9"/>
<sequence length="97" mass="10875">MLDIIGAMNDLFMIPYEEEEEVYENGVKPRDIDLVMTKVGVSSIAIDVLHWDSRHTMMLPRQFGSQASGLALGLTGPGARMTQMALVRSVHELRWTV</sequence>
<protein>
    <submittedName>
        <fullName evidence="1">Uncharacterized protein</fullName>
    </submittedName>
</protein>
<evidence type="ECO:0000313" key="1">
    <source>
        <dbReference type="EMBL" id="KVH43037.1"/>
    </source>
</evidence>
<dbReference type="Gramene" id="KVH43037">
    <property type="protein sequence ID" value="KVH43037"/>
    <property type="gene ID" value="Ccrd_025750"/>
</dbReference>
<dbReference type="Proteomes" id="UP000243975">
    <property type="component" value="Unassembled WGS sequence"/>
</dbReference>
<name>A0A103UWN9_CYNCS</name>
<comment type="caution">
    <text evidence="1">The sequence shown here is derived from an EMBL/GenBank/DDBJ whole genome shotgun (WGS) entry which is preliminary data.</text>
</comment>
<evidence type="ECO:0000313" key="2">
    <source>
        <dbReference type="Proteomes" id="UP000243975"/>
    </source>
</evidence>
<reference evidence="1 2" key="1">
    <citation type="journal article" date="2016" name="Sci. Rep.">
        <title>The genome sequence of the outbreeding globe artichoke constructed de novo incorporating a phase-aware low-pass sequencing strategy of F1 progeny.</title>
        <authorList>
            <person name="Scaglione D."/>
            <person name="Reyes-Chin-Wo S."/>
            <person name="Acquadro A."/>
            <person name="Froenicke L."/>
            <person name="Portis E."/>
            <person name="Beitel C."/>
            <person name="Tirone M."/>
            <person name="Mauro R."/>
            <person name="Lo Monaco A."/>
            <person name="Mauromicale G."/>
            <person name="Faccioli P."/>
            <person name="Cattivelli L."/>
            <person name="Rieseberg L."/>
            <person name="Michelmore R."/>
            <person name="Lanteri S."/>
        </authorList>
    </citation>
    <scope>NUCLEOTIDE SEQUENCE [LARGE SCALE GENOMIC DNA]</scope>
    <source>
        <strain evidence="1">2C</strain>
    </source>
</reference>
<dbReference type="EMBL" id="LEKV01006847">
    <property type="protein sequence ID" value="KVH43037.1"/>
    <property type="molecule type" value="Genomic_DNA"/>
</dbReference>
<keyword evidence="2" id="KW-1185">Reference proteome</keyword>
<gene>
    <name evidence="1" type="ORF">Ccrd_025750</name>
</gene>